<evidence type="ECO:0000256" key="8">
    <source>
        <dbReference type="HAMAP-Rule" id="MF_00440"/>
    </source>
</evidence>
<protein>
    <recommendedName>
        <fullName evidence="8">Transcriptional repressor NrdR</fullName>
    </recommendedName>
</protein>
<accession>A0A110B4L6</accession>
<dbReference type="NCBIfam" id="TIGR00244">
    <property type="entry name" value="transcriptional regulator NrdR"/>
    <property type="match status" value="1"/>
</dbReference>
<evidence type="ECO:0000313" key="11">
    <source>
        <dbReference type="Proteomes" id="UP000218890"/>
    </source>
</evidence>
<evidence type="ECO:0000256" key="5">
    <source>
        <dbReference type="ARBA" id="ARBA00023015"/>
    </source>
</evidence>
<dbReference type="GO" id="GO:0005524">
    <property type="term" value="F:ATP binding"/>
    <property type="evidence" value="ECO:0007669"/>
    <property type="project" value="UniProtKB-UniRule"/>
</dbReference>
<proteinExistence type="inferred from homology"/>
<gene>
    <name evidence="8 10" type="primary">nrdR</name>
    <name evidence="10" type="ORF">HH1059_22660</name>
</gene>
<dbReference type="GO" id="GO:0045892">
    <property type="term" value="P:negative regulation of DNA-templated transcription"/>
    <property type="evidence" value="ECO:0007669"/>
    <property type="project" value="UniProtKB-UniRule"/>
</dbReference>
<evidence type="ECO:0000256" key="1">
    <source>
        <dbReference type="ARBA" id="ARBA00022491"/>
    </source>
</evidence>
<dbReference type="GO" id="GO:0003677">
    <property type="term" value="F:DNA binding"/>
    <property type="evidence" value="ECO:0007669"/>
    <property type="project" value="UniProtKB-KW"/>
</dbReference>
<dbReference type="PANTHER" id="PTHR30455:SF2">
    <property type="entry name" value="TRANSCRIPTIONAL REPRESSOR NRDR"/>
    <property type="match status" value="1"/>
</dbReference>
<dbReference type="GO" id="GO:0008270">
    <property type="term" value="F:zinc ion binding"/>
    <property type="evidence" value="ECO:0007669"/>
    <property type="project" value="UniProtKB-UniRule"/>
</dbReference>
<keyword evidence="2 8" id="KW-0547">Nucleotide-binding</keyword>
<comment type="cofactor">
    <cofactor evidence="8">
        <name>Zn(2+)</name>
        <dbReference type="ChEBI" id="CHEBI:29105"/>
    </cofactor>
    <text evidence="8">Binds 1 zinc ion.</text>
</comment>
<dbReference type="PROSITE" id="PS51161">
    <property type="entry name" value="ATP_CONE"/>
    <property type="match status" value="1"/>
</dbReference>
<keyword evidence="5 8" id="KW-0805">Transcription regulation</keyword>
<keyword evidence="1 8" id="KW-0678">Repressor</keyword>
<evidence type="ECO:0000256" key="3">
    <source>
        <dbReference type="ARBA" id="ARBA00022771"/>
    </source>
</evidence>
<dbReference type="RefSeq" id="WP_096406051.1">
    <property type="nucleotide sequence ID" value="NZ_AP017372.2"/>
</dbReference>
<evidence type="ECO:0000256" key="2">
    <source>
        <dbReference type="ARBA" id="ARBA00022741"/>
    </source>
</evidence>
<keyword evidence="11" id="KW-1185">Reference proteome</keyword>
<comment type="similarity">
    <text evidence="8">Belongs to the NrdR family.</text>
</comment>
<keyword evidence="8" id="KW-0479">Metal-binding</keyword>
<evidence type="ECO:0000256" key="6">
    <source>
        <dbReference type="ARBA" id="ARBA00023125"/>
    </source>
</evidence>
<dbReference type="Proteomes" id="UP000218890">
    <property type="component" value="Chromosome"/>
</dbReference>
<dbReference type="InterPro" id="IPR003796">
    <property type="entry name" value="RNR_NrdR-like"/>
</dbReference>
<dbReference type="OrthoDB" id="9807461at2"/>
<name>A0A110B4L6_HALHR</name>
<feature type="domain" description="ATP-cone" evidence="9">
    <location>
        <begin position="49"/>
        <end position="139"/>
    </location>
</feature>
<evidence type="ECO:0000256" key="4">
    <source>
        <dbReference type="ARBA" id="ARBA00022840"/>
    </source>
</evidence>
<keyword evidence="3 8" id="KW-0863">Zinc-finger</keyword>
<evidence type="ECO:0000256" key="7">
    <source>
        <dbReference type="ARBA" id="ARBA00023163"/>
    </source>
</evidence>
<sequence length="155" mass="17493">MYCPYCQFADTRVVDSRLAGDGDQVRRRRQCPSCGERFTTHEVPDLVMPKVVKADGRREPFDEGKLRAGLRRALEKRPVPTEAVEAAIQRLCKRVSAAGEREIEAATVGEHVMAELRELDAVAYVRFASVYRRFEDVGAFRRVIEGLEQGNSGHK</sequence>
<reference evidence="10" key="1">
    <citation type="submission" date="2016-02" db="EMBL/GenBank/DDBJ databases">
        <title>Halorhodospira halochloris DSM-1059 complete genome, version 2.</title>
        <authorList>
            <person name="Tsukatani Y."/>
        </authorList>
    </citation>
    <scope>NUCLEOTIDE SEQUENCE</scope>
    <source>
        <strain evidence="10">DSM 1059</strain>
    </source>
</reference>
<dbReference type="HAMAP" id="MF_00440">
    <property type="entry name" value="NrdR"/>
    <property type="match status" value="1"/>
</dbReference>
<evidence type="ECO:0000259" key="9">
    <source>
        <dbReference type="PROSITE" id="PS51161"/>
    </source>
</evidence>
<dbReference type="InterPro" id="IPR005144">
    <property type="entry name" value="ATP-cone_dom"/>
</dbReference>
<keyword evidence="6 8" id="KW-0238">DNA-binding</keyword>
<evidence type="ECO:0000313" key="10">
    <source>
        <dbReference type="EMBL" id="BAU56333.2"/>
    </source>
</evidence>
<comment type="function">
    <text evidence="8">Negatively regulates transcription of bacterial ribonucleotide reductase nrd genes and operons by binding to NrdR-boxes.</text>
</comment>
<feature type="zinc finger region" evidence="8">
    <location>
        <begin position="3"/>
        <end position="34"/>
    </location>
</feature>
<dbReference type="Pfam" id="PF03477">
    <property type="entry name" value="ATP-cone"/>
    <property type="match status" value="1"/>
</dbReference>
<keyword evidence="4 8" id="KW-0067">ATP-binding</keyword>
<dbReference type="Pfam" id="PF22811">
    <property type="entry name" value="Zn_ribbon_NrdR"/>
    <property type="match status" value="1"/>
</dbReference>
<organism evidence="10 11">
    <name type="scientific">Halorhodospira halochloris</name>
    <name type="common">Ectothiorhodospira halochloris</name>
    <dbReference type="NCBI Taxonomy" id="1052"/>
    <lineage>
        <taxon>Bacteria</taxon>
        <taxon>Pseudomonadati</taxon>
        <taxon>Pseudomonadota</taxon>
        <taxon>Gammaproteobacteria</taxon>
        <taxon>Chromatiales</taxon>
        <taxon>Ectothiorhodospiraceae</taxon>
        <taxon>Halorhodospira</taxon>
    </lineage>
</organism>
<keyword evidence="8" id="KW-0862">Zinc</keyword>
<dbReference type="AlphaFoldDB" id="A0A110B4L6"/>
<keyword evidence="7 8" id="KW-0804">Transcription</keyword>
<dbReference type="InterPro" id="IPR055173">
    <property type="entry name" value="NrdR-like_N"/>
</dbReference>
<dbReference type="KEGG" id="hhk:HH1059_22660"/>
<dbReference type="EMBL" id="AP017372">
    <property type="protein sequence ID" value="BAU56333.2"/>
    <property type="molecule type" value="Genomic_DNA"/>
</dbReference>
<dbReference type="PANTHER" id="PTHR30455">
    <property type="entry name" value="TRANSCRIPTIONAL REPRESSOR NRDR"/>
    <property type="match status" value="1"/>
</dbReference>